<dbReference type="SUPFAM" id="SSF141523">
    <property type="entry name" value="L,D-transpeptidase catalytic domain-like"/>
    <property type="match status" value="1"/>
</dbReference>
<dbReference type="Proteomes" id="UP000028995">
    <property type="component" value="Unassembled WGS sequence"/>
</dbReference>
<reference evidence="10 13" key="2">
    <citation type="submission" date="2016-11" db="EMBL/GenBank/DDBJ databases">
        <title>complete genome sequence of Bifidobacterium choerinum strain FMB-1.</title>
        <authorList>
            <person name="Park C.-S."/>
            <person name="Jung D.-H."/>
            <person name="Choi D.-S."/>
        </authorList>
    </citation>
    <scope>NUCLEOTIDE SEQUENCE [LARGE SCALE GENOMIC DNA]</scope>
    <source>
        <strain evidence="10 13">FMB-1</strain>
    </source>
</reference>
<dbReference type="InterPro" id="IPR050979">
    <property type="entry name" value="LD-transpeptidase"/>
</dbReference>
<evidence type="ECO:0000256" key="6">
    <source>
        <dbReference type="PROSITE-ProRule" id="PRU01373"/>
    </source>
</evidence>
<evidence type="ECO:0000256" key="1">
    <source>
        <dbReference type="ARBA" id="ARBA00004752"/>
    </source>
</evidence>
<dbReference type="STRING" id="35760.BCHO_1044"/>
<protein>
    <submittedName>
        <fullName evidence="11">ErfK/YbiS/YcfS/YnhG protein</fullName>
    </submittedName>
</protein>
<dbReference type="RefSeq" id="WP_024541389.1">
    <property type="nucleotide sequence ID" value="NZ_CP018044.1"/>
</dbReference>
<dbReference type="GO" id="GO:0018104">
    <property type="term" value="P:peptidoglycan-protein cross-linking"/>
    <property type="evidence" value="ECO:0007669"/>
    <property type="project" value="TreeGrafter"/>
</dbReference>
<evidence type="ECO:0000256" key="7">
    <source>
        <dbReference type="SAM" id="MobiDB-lite"/>
    </source>
</evidence>
<evidence type="ECO:0000256" key="4">
    <source>
        <dbReference type="ARBA" id="ARBA00022984"/>
    </source>
</evidence>
<proteinExistence type="predicted"/>
<dbReference type="eggNOG" id="COG1376">
    <property type="taxonomic scope" value="Bacteria"/>
</dbReference>
<evidence type="ECO:0000259" key="9">
    <source>
        <dbReference type="PROSITE" id="PS52029"/>
    </source>
</evidence>
<dbReference type="PANTHER" id="PTHR30582">
    <property type="entry name" value="L,D-TRANSPEPTIDASE"/>
    <property type="match status" value="1"/>
</dbReference>
<dbReference type="OrthoDB" id="3176960at2"/>
<dbReference type="UniPathway" id="UPA00219"/>
<feature type="transmembrane region" description="Helical" evidence="8">
    <location>
        <begin position="48"/>
        <end position="71"/>
    </location>
</feature>
<sequence length="538" mass="56977">MSFSNGNHDMGADGDGFRVDPGQPPAPEVDELEIAQHASGEHARRRRVWPWVVLGVAVVAAAACGGTYAYFQNRALPGTTLWGHSVAGRSEQQIARMIDDQVAAVQVPVTYEGTQASIDASDLGIDVDADAIAKQAVDAKRDGSFWTRYLPWDKRDVAPTITPETDPTVLDAKLGTSSAKPVDATLRVTEDGTHVETVPGANGSGADAKAVADEAVAAIESLGSAGAKTVALTMDTIEPNVPDATADQARDALNRLIDAKAGITVGDEKVATFSPAALVDASRIEPNEESTLKDGETRSGVVVFDAGKLQSHYDEDIKPHYSTTKEDREVIVNNNDEDVVVLKEGHDGVRIKDGADQGVGEQAAKAFAAGDGDVKVDGEVDPMAVKKTKRHVVVDLSDHKVYAYENGKQVKAFSMSAGQGNDYATGACQPSGDLCTPLGDFEVWLKYPSQHMSGTLTLSDGTKETWDAPDVGFVNYFSKSGCAIHRIATDAPYSDAQIAALGANTSHGCVGIGWDVAEWFYDFAVQGPDHGVTVHVQQ</sequence>
<feature type="active site" description="Nucleophile" evidence="6">
    <location>
        <position position="509"/>
    </location>
</feature>
<dbReference type="GO" id="GO:0008360">
    <property type="term" value="P:regulation of cell shape"/>
    <property type="evidence" value="ECO:0007669"/>
    <property type="project" value="UniProtKB-UniRule"/>
</dbReference>
<dbReference type="PANTHER" id="PTHR30582:SF2">
    <property type="entry name" value="L,D-TRANSPEPTIDASE YCIB-RELATED"/>
    <property type="match status" value="1"/>
</dbReference>
<keyword evidence="3 6" id="KW-0133">Cell shape</keyword>
<dbReference type="CDD" id="cd16913">
    <property type="entry name" value="YkuD_like"/>
    <property type="match status" value="1"/>
</dbReference>
<comment type="pathway">
    <text evidence="1 6">Cell wall biogenesis; peptidoglycan biosynthesis.</text>
</comment>
<gene>
    <name evidence="10" type="ORF">BcFMB_06735</name>
    <name evidence="11" type="ORF">BCHO_1044</name>
</gene>
<organism evidence="11 12">
    <name type="scientific">Bifidobacterium choerinum</name>
    <dbReference type="NCBI Taxonomy" id="35760"/>
    <lineage>
        <taxon>Bacteria</taxon>
        <taxon>Bacillati</taxon>
        <taxon>Actinomycetota</taxon>
        <taxon>Actinomycetes</taxon>
        <taxon>Bifidobacteriales</taxon>
        <taxon>Bifidobacteriaceae</taxon>
        <taxon>Bifidobacterium</taxon>
    </lineage>
</organism>
<dbReference type="InterPro" id="IPR005490">
    <property type="entry name" value="LD_TPept_cat_dom"/>
</dbReference>
<keyword evidence="5 6" id="KW-0961">Cell wall biogenesis/degradation</keyword>
<evidence type="ECO:0000256" key="3">
    <source>
        <dbReference type="ARBA" id="ARBA00022960"/>
    </source>
</evidence>
<evidence type="ECO:0000313" key="12">
    <source>
        <dbReference type="Proteomes" id="UP000028995"/>
    </source>
</evidence>
<dbReference type="GO" id="GO:0071555">
    <property type="term" value="P:cell wall organization"/>
    <property type="evidence" value="ECO:0007669"/>
    <property type="project" value="UniProtKB-UniRule"/>
</dbReference>
<dbReference type="AlphaFoldDB" id="A0A087AFL1"/>
<feature type="region of interest" description="Disordered" evidence="7">
    <location>
        <begin position="1"/>
        <end position="28"/>
    </location>
</feature>
<dbReference type="EMBL" id="CP018044">
    <property type="protein sequence ID" value="ATU20668.1"/>
    <property type="molecule type" value="Genomic_DNA"/>
</dbReference>
<evidence type="ECO:0000313" key="10">
    <source>
        <dbReference type="EMBL" id="ATU20668.1"/>
    </source>
</evidence>
<dbReference type="InterPro" id="IPR038063">
    <property type="entry name" value="Transpep_catalytic_dom"/>
</dbReference>
<dbReference type="Proteomes" id="UP000229907">
    <property type="component" value="Chromosome"/>
</dbReference>
<keyword evidence="2" id="KW-0808">Transferase</keyword>
<dbReference type="Gene3D" id="2.40.440.10">
    <property type="entry name" value="L,D-transpeptidase catalytic domain-like"/>
    <property type="match status" value="1"/>
</dbReference>
<dbReference type="KEGG" id="bcho:BcFMB_06735"/>
<evidence type="ECO:0000313" key="11">
    <source>
        <dbReference type="EMBL" id="KFI57561.1"/>
    </source>
</evidence>
<evidence type="ECO:0000256" key="2">
    <source>
        <dbReference type="ARBA" id="ARBA00022679"/>
    </source>
</evidence>
<dbReference type="GO" id="GO:0005576">
    <property type="term" value="C:extracellular region"/>
    <property type="evidence" value="ECO:0007669"/>
    <property type="project" value="TreeGrafter"/>
</dbReference>
<name>A0A087AFL1_9BIFI</name>
<evidence type="ECO:0000256" key="8">
    <source>
        <dbReference type="SAM" id="Phobius"/>
    </source>
</evidence>
<feature type="active site" description="Proton donor/acceptor" evidence="6">
    <location>
        <position position="485"/>
    </location>
</feature>
<dbReference type="PROSITE" id="PS52029">
    <property type="entry name" value="LD_TPASE"/>
    <property type="match status" value="1"/>
</dbReference>
<dbReference type="GO" id="GO:0016740">
    <property type="term" value="F:transferase activity"/>
    <property type="evidence" value="ECO:0007669"/>
    <property type="project" value="UniProtKB-KW"/>
</dbReference>
<keyword evidence="8" id="KW-1133">Transmembrane helix</keyword>
<keyword evidence="8" id="KW-0812">Transmembrane</keyword>
<keyword evidence="4 6" id="KW-0573">Peptidoglycan synthesis</keyword>
<keyword evidence="8" id="KW-0472">Membrane</keyword>
<accession>A0A087AFL1</accession>
<reference evidence="11 12" key="1">
    <citation type="submission" date="2014-03" db="EMBL/GenBank/DDBJ databases">
        <title>Genomics of Bifidobacteria.</title>
        <authorList>
            <person name="Ventura M."/>
            <person name="Milani C."/>
            <person name="Lugli G.A."/>
        </authorList>
    </citation>
    <scope>NUCLEOTIDE SEQUENCE [LARGE SCALE GENOMIC DNA]</scope>
    <source>
        <strain evidence="11 12">LMG 10510</strain>
    </source>
</reference>
<evidence type="ECO:0000256" key="5">
    <source>
        <dbReference type="ARBA" id="ARBA00023316"/>
    </source>
</evidence>
<keyword evidence="12" id="KW-1185">Reference proteome</keyword>
<feature type="domain" description="L,D-TPase catalytic" evidence="9">
    <location>
        <begin position="390"/>
        <end position="537"/>
    </location>
</feature>
<evidence type="ECO:0000313" key="13">
    <source>
        <dbReference type="Proteomes" id="UP000229907"/>
    </source>
</evidence>
<dbReference type="GO" id="GO:0071972">
    <property type="term" value="F:peptidoglycan L,D-transpeptidase activity"/>
    <property type="evidence" value="ECO:0007669"/>
    <property type="project" value="TreeGrafter"/>
</dbReference>
<dbReference type="EMBL" id="JGYU01000004">
    <property type="protein sequence ID" value="KFI57561.1"/>
    <property type="molecule type" value="Genomic_DNA"/>
</dbReference>
<dbReference type="Pfam" id="PF03734">
    <property type="entry name" value="YkuD"/>
    <property type="match status" value="1"/>
</dbReference>